<dbReference type="AlphaFoldDB" id="A0AAN9S8C3"/>
<gene>
    <name evidence="1" type="ORF">VNO78_25751</name>
</gene>
<protein>
    <submittedName>
        <fullName evidence="1">Uncharacterized protein</fullName>
    </submittedName>
</protein>
<sequence>MRFVTGIEETLLQSHNTSFPNYQLSDQDVAADSAEPKRFFYLCSTESRFLSAFMGRAPPLDSRFFLLFPIWRPESYEAWSSMDLAQGACEKTAQ</sequence>
<evidence type="ECO:0000313" key="2">
    <source>
        <dbReference type="Proteomes" id="UP001386955"/>
    </source>
</evidence>
<dbReference type="EMBL" id="JAYMYS010000006">
    <property type="protein sequence ID" value="KAK7390446.1"/>
    <property type="molecule type" value="Genomic_DNA"/>
</dbReference>
<name>A0AAN9S8C3_PSOTE</name>
<accession>A0AAN9S8C3</accession>
<dbReference type="Proteomes" id="UP001386955">
    <property type="component" value="Unassembled WGS sequence"/>
</dbReference>
<organism evidence="1 2">
    <name type="scientific">Psophocarpus tetragonolobus</name>
    <name type="common">Winged bean</name>
    <name type="synonym">Dolichos tetragonolobus</name>
    <dbReference type="NCBI Taxonomy" id="3891"/>
    <lineage>
        <taxon>Eukaryota</taxon>
        <taxon>Viridiplantae</taxon>
        <taxon>Streptophyta</taxon>
        <taxon>Embryophyta</taxon>
        <taxon>Tracheophyta</taxon>
        <taxon>Spermatophyta</taxon>
        <taxon>Magnoliopsida</taxon>
        <taxon>eudicotyledons</taxon>
        <taxon>Gunneridae</taxon>
        <taxon>Pentapetalae</taxon>
        <taxon>rosids</taxon>
        <taxon>fabids</taxon>
        <taxon>Fabales</taxon>
        <taxon>Fabaceae</taxon>
        <taxon>Papilionoideae</taxon>
        <taxon>50 kb inversion clade</taxon>
        <taxon>NPAAA clade</taxon>
        <taxon>indigoferoid/millettioid clade</taxon>
        <taxon>Phaseoleae</taxon>
        <taxon>Psophocarpus</taxon>
    </lineage>
</organism>
<keyword evidence="2" id="KW-1185">Reference proteome</keyword>
<evidence type="ECO:0000313" key="1">
    <source>
        <dbReference type="EMBL" id="KAK7390446.1"/>
    </source>
</evidence>
<comment type="caution">
    <text evidence="1">The sequence shown here is derived from an EMBL/GenBank/DDBJ whole genome shotgun (WGS) entry which is preliminary data.</text>
</comment>
<reference evidence="1 2" key="1">
    <citation type="submission" date="2024-01" db="EMBL/GenBank/DDBJ databases">
        <title>The genomes of 5 underutilized Papilionoideae crops provide insights into root nodulation and disease resistanc.</title>
        <authorList>
            <person name="Jiang F."/>
        </authorList>
    </citation>
    <scope>NUCLEOTIDE SEQUENCE [LARGE SCALE GENOMIC DNA]</scope>
    <source>
        <strain evidence="1">DUOXIRENSHENG_FW03</strain>
        <tissue evidence="1">Leaves</tissue>
    </source>
</reference>
<proteinExistence type="predicted"/>